<dbReference type="AlphaFoldDB" id="A0AAJ0CUX9"/>
<feature type="signal peptide" evidence="4">
    <location>
        <begin position="1"/>
        <end position="29"/>
    </location>
</feature>
<dbReference type="InterPro" id="IPR008630">
    <property type="entry name" value="Glyco_trans_34"/>
</dbReference>
<dbReference type="Proteomes" id="UP001251528">
    <property type="component" value="Unassembled WGS sequence"/>
</dbReference>
<protein>
    <recommendedName>
        <fullName evidence="7">Galactosyl transferase GMA12/MNN10 family protein</fullName>
    </recommendedName>
</protein>
<sequence length="339" mass="38308">MASSRALRLLAQTSVALLLVLSFSSQRQGINTAFPHAKHDVTVYGESTWVTMAADELESQARTLRRTCANSPAMFHRNHPRIASLTAQFGDGLPYRRAVTTHILHSMVHRTPLHIFTAPIIDSLWNKHAFILSVLLAELAKPPAERLEWLFWVDGDTVVLDYCQSPATFLPTVSSGASNTDKPQLNALVNKDMNGLNNGVFLLRVDEWSVNLVANVIGFRHYRPDVELPHSEQSAMELLMGEKKFKDAVRYVPQHWFNAYYEGRTENYLERKSITEMEEFRVRRGDFLVHFPGLEDKESVIADWLNVSSRVGNAWQSGTALRDLTAEIAAFWNDSGDII</sequence>
<name>A0AAJ0CUX9_9HYPO</name>
<dbReference type="EMBL" id="JASWJB010000072">
    <property type="protein sequence ID" value="KAK2601703.1"/>
    <property type="molecule type" value="Genomic_DNA"/>
</dbReference>
<dbReference type="Pfam" id="PF05637">
    <property type="entry name" value="Glyco_transf_34"/>
    <property type="match status" value="1"/>
</dbReference>
<dbReference type="PANTHER" id="PTHR31306:SF8">
    <property type="entry name" value="GLYCOSYLTRANSFERASE FAMILY 34 PROTEIN"/>
    <property type="match status" value="1"/>
</dbReference>
<comment type="caution">
    <text evidence="5">The sequence shown here is derived from an EMBL/GenBank/DDBJ whole genome shotgun (WGS) entry which is preliminary data.</text>
</comment>
<evidence type="ECO:0000256" key="3">
    <source>
        <dbReference type="ARBA" id="ARBA00022679"/>
    </source>
</evidence>
<dbReference type="PANTHER" id="PTHR31306">
    <property type="entry name" value="ALPHA-1,6-MANNOSYLTRANSFERASE MNN11-RELATED"/>
    <property type="match status" value="1"/>
</dbReference>
<keyword evidence="6" id="KW-1185">Reference proteome</keyword>
<evidence type="ECO:0000256" key="4">
    <source>
        <dbReference type="SAM" id="SignalP"/>
    </source>
</evidence>
<accession>A0AAJ0CUX9</accession>
<feature type="chain" id="PRO_5042493573" description="Galactosyl transferase GMA12/MNN10 family protein" evidence="4">
    <location>
        <begin position="30"/>
        <end position="339"/>
    </location>
</feature>
<comment type="similarity">
    <text evidence="1">Belongs to the glycosyltransferase 34 family.</text>
</comment>
<evidence type="ECO:0000256" key="1">
    <source>
        <dbReference type="ARBA" id="ARBA00005664"/>
    </source>
</evidence>
<keyword evidence="2" id="KW-0328">Glycosyltransferase</keyword>
<evidence type="ECO:0000256" key="2">
    <source>
        <dbReference type="ARBA" id="ARBA00022676"/>
    </source>
</evidence>
<dbReference type="Gene3D" id="3.90.550.10">
    <property type="entry name" value="Spore Coat Polysaccharide Biosynthesis Protein SpsA, Chain A"/>
    <property type="match status" value="1"/>
</dbReference>
<evidence type="ECO:0000313" key="5">
    <source>
        <dbReference type="EMBL" id="KAK2601703.1"/>
    </source>
</evidence>
<evidence type="ECO:0000313" key="6">
    <source>
        <dbReference type="Proteomes" id="UP001251528"/>
    </source>
</evidence>
<dbReference type="GO" id="GO:0006487">
    <property type="term" value="P:protein N-linked glycosylation"/>
    <property type="evidence" value="ECO:0007669"/>
    <property type="project" value="TreeGrafter"/>
</dbReference>
<keyword evidence="3" id="KW-0808">Transferase</keyword>
<reference evidence="5" key="1">
    <citation type="submission" date="2023-06" db="EMBL/GenBank/DDBJ databases">
        <title>Conoideocrella luteorostrata (Hypocreales: Clavicipitaceae), a potential biocontrol fungus for elongate hemlock scale in United States Christmas tree production areas.</title>
        <authorList>
            <person name="Barrett H."/>
            <person name="Lovett B."/>
            <person name="Macias A.M."/>
            <person name="Stajich J.E."/>
            <person name="Kasson M.T."/>
        </authorList>
    </citation>
    <scope>NUCLEOTIDE SEQUENCE</scope>
    <source>
        <strain evidence="5">ARSEF 14590</strain>
    </source>
</reference>
<dbReference type="GO" id="GO:0000139">
    <property type="term" value="C:Golgi membrane"/>
    <property type="evidence" value="ECO:0007669"/>
    <property type="project" value="TreeGrafter"/>
</dbReference>
<dbReference type="GO" id="GO:0016757">
    <property type="term" value="F:glycosyltransferase activity"/>
    <property type="evidence" value="ECO:0007669"/>
    <property type="project" value="UniProtKB-KW"/>
</dbReference>
<dbReference type="InterPro" id="IPR029044">
    <property type="entry name" value="Nucleotide-diphossugar_trans"/>
</dbReference>
<evidence type="ECO:0008006" key="7">
    <source>
        <dbReference type="Google" id="ProtNLM"/>
    </source>
</evidence>
<proteinExistence type="inferred from homology"/>
<gene>
    <name evidence="5" type="ORF">QQS21_004778</name>
</gene>
<organism evidence="5 6">
    <name type="scientific">Conoideocrella luteorostrata</name>
    <dbReference type="NCBI Taxonomy" id="1105319"/>
    <lineage>
        <taxon>Eukaryota</taxon>
        <taxon>Fungi</taxon>
        <taxon>Dikarya</taxon>
        <taxon>Ascomycota</taxon>
        <taxon>Pezizomycotina</taxon>
        <taxon>Sordariomycetes</taxon>
        <taxon>Hypocreomycetidae</taxon>
        <taxon>Hypocreales</taxon>
        <taxon>Clavicipitaceae</taxon>
        <taxon>Conoideocrella</taxon>
    </lineage>
</organism>
<keyword evidence="4" id="KW-0732">Signal</keyword>